<keyword evidence="3" id="KW-1015">Disulfide bond</keyword>
<dbReference type="InterPro" id="IPR025380">
    <property type="entry name" value="DUF4369"/>
</dbReference>
<evidence type="ECO:0000313" key="7">
    <source>
        <dbReference type="Proteomes" id="UP001337305"/>
    </source>
</evidence>
<dbReference type="InterPro" id="IPR036249">
    <property type="entry name" value="Thioredoxin-like_sf"/>
</dbReference>
<feature type="domain" description="Thioredoxin" evidence="5">
    <location>
        <begin position="227"/>
        <end position="370"/>
    </location>
</feature>
<dbReference type="EMBL" id="JAODOP010000004">
    <property type="protein sequence ID" value="MEF3833318.1"/>
    <property type="molecule type" value="Genomic_DNA"/>
</dbReference>
<dbReference type="CDD" id="cd02966">
    <property type="entry name" value="TlpA_like_family"/>
    <property type="match status" value="1"/>
</dbReference>
<name>A0ABU7XRH0_9FLAO</name>
<dbReference type="RefSeq" id="WP_303305667.1">
    <property type="nucleotide sequence ID" value="NZ_JAODOP010000004.1"/>
</dbReference>
<accession>A0ABU7XRH0</accession>
<organism evidence="6 7">
    <name type="scientific">Flavivirga spongiicola</name>
    <dbReference type="NCBI Taxonomy" id="421621"/>
    <lineage>
        <taxon>Bacteria</taxon>
        <taxon>Pseudomonadati</taxon>
        <taxon>Bacteroidota</taxon>
        <taxon>Flavobacteriia</taxon>
        <taxon>Flavobacteriales</taxon>
        <taxon>Flavobacteriaceae</taxon>
        <taxon>Flavivirga</taxon>
    </lineage>
</organism>
<evidence type="ECO:0000256" key="3">
    <source>
        <dbReference type="ARBA" id="ARBA00023157"/>
    </source>
</evidence>
<evidence type="ECO:0000259" key="5">
    <source>
        <dbReference type="PROSITE" id="PS51352"/>
    </source>
</evidence>
<dbReference type="PANTHER" id="PTHR42852">
    <property type="entry name" value="THIOL:DISULFIDE INTERCHANGE PROTEIN DSBE"/>
    <property type="match status" value="1"/>
</dbReference>
<dbReference type="PROSITE" id="PS51352">
    <property type="entry name" value="THIOREDOXIN_2"/>
    <property type="match status" value="1"/>
</dbReference>
<dbReference type="Gene3D" id="3.40.30.10">
    <property type="entry name" value="Glutaredoxin"/>
    <property type="match status" value="1"/>
</dbReference>
<keyword evidence="4" id="KW-0676">Redox-active center</keyword>
<evidence type="ECO:0000256" key="2">
    <source>
        <dbReference type="ARBA" id="ARBA00022748"/>
    </source>
</evidence>
<dbReference type="PROSITE" id="PS00194">
    <property type="entry name" value="THIOREDOXIN_1"/>
    <property type="match status" value="1"/>
</dbReference>
<dbReference type="InterPro" id="IPR017937">
    <property type="entry name" value="Thioredoxin_CS"/>
</dbReference>
<keyword evidence="7" id="KW-1185">Reference proteome</keyword>
<dbReference type="PANTHER" id="PTHR42852:SF6">
    <property type="entry name" value="THIOL:DISULFIDE INTERCHANGE PROTEIN DSBE"/>
    <property type="match status" value="1"/>
</dbReference>
<evidence type="ECO:0000313" key="6">
    <source>
        <dbReference type="EMBL" id="MEF3833318.1"/>
    </source>
</evidence>
<dbReference type="InterPro" id="IPR013766">
    <property type="entry name" value="Thioredoxin_domain"/>
</dbReference>
<dbReference type="Proteomes" id="UP001337305">
    <property type="component" value="Unassembled WGS sequence"/>
</dbReference>
<evidence type="ECO:0000256" key="4">
    <source>
        <dbReference type="ARBA" id="ARBA00023284"/>
    </source>
</evidence>
<sequence>MRYLIIIGLVIFLSSCSSKPAYHIQGVTNTKTKGKVYLNKQEGYKFKKIDSTTIKNNTFEFEGFVNIPDVYGLSFEGKNGVKRFCLENTNYNITIADTISKSKIAGGTFQPLMESFTKKMRAIEAEERDIVKQAREIWRDEHASEEDKKNVSNTLETFRNNVKVAHAKTFITENKSSPFTPNVLNIYVRNYLDLNQLDSIYQTFTDNVKKSNLGSKLGKSITNTRLSAVGNPFLDFSVLGVNGNQIKLSDIVKGNKLVFVDFWASWCGPCRQIIPALKETYSKYHPQGLEMFAVSYDDDDEKWKKAIKDENFAWINGSNLKRWGCPSASLYAIRGIPANVLITNDGTIVGKNLYGEALNNKIEEFLKEKS</sequence>
<proteinExistence type="predicted"/>
<evidence type="ECO:0000256" key="1">
    <source>
        <dbReference type="ARBA" id="ARBA00004196"/>
    </source>
</evidence>
<protein>
    <submittedName>
        <fullName evidence="6">AhpC/TSA family protein</fullName>
    </submittedName>
</protein>
<reference evidence="6 7" key="1">
    <citation type="submission" date="2022-09" db="EMBL/GenBank/DDBJ databases">
        <title>Genome sequencing of Flavivirga sp. MEBiC05379.</title>
        <authorList>
            <person name="Oh H.-M."/>
            <person name="Kwon K.K."/>
            <person name="Park M.J."/>
            <person name="Yang S.-H."/>
        </authorList>
    </citation>
    <scope>NUCLEOTIDE SEQUENCE [LARGE SCALE GENOMIC DNA]</scope>
    <source>
        <strain evidence="6 7">MEBiC05379</strain>
    </source>
</reference>
<dbReference type="Pfam" id="PF00578">
    <property type="entry name" value="AhpC-TSA"/>
    <property type="match status" value="1"/>
</dbReference>
<keyword evidence="2" id="KW-0201">Cytochrome c-type biogenesis</keyword>
<dbReference type="Pfam" id="PF14289">
    <property type="entry name" value="DUF4369"/>
    <property type="match status" value="1"/>
</dbReference>
<dbReference type="PROSITE" id="PS51257">
    <property type="entry name" value="PROKAR_LIPOPROTEIN"/>
    <property type="match status" value="1"/>
</dbReference>
<dbReference type="InterPro" id="IPR050553">
    <property type="entry name" value="Thioredoxin_ResA/DsbE_sf"/>
</dbReference>
<dbReference type="InterPro" id="IPR000866">
    <property type="entry name" value="AhpC/TSA"/>
</dbReference>
<comment type="subcellular location">
    <subcellularLocation>
        <location evidence="1">Cell envelope</location>
    </subcellularLocation>
</comment>
<dbReference type="SUPFAM" id="SSF52833">
    <property type="entry name" value="Thioredoxin-like"/>
    <property type="match status" value="1"/>
</dbReference>
<comment type="caution">
    <text evidence="6">The sequence shown here is derived from an EMBL/GenBank/DDBJ whole genome shotgun (WGS) entry which is preliminary data.</text>
</comment>
<gene>
    <name evidence="6" type="ORF">N1F79_09265</name>
</gene>